<organism evidence="2 3">
    <name type="scientific">Algoriphagus aestuariicola</name>
    <dbReference type="NCBI Taxonomy" id="1852016"/>
    <lineage>
        <taxon>Bacteria</taxon>
        <taxon>Pseudomonadati</taxon>
        <taxon>Bacteroidota</taxon>
        <taxon>Cytophagia</taxon>
        <taxon>Cytophagales</taxon>
        <taxon>Cyclobacteriaceae</taxon>
        <taxon>Algoriphagus</taxon>
    </lineage>
</organism>
<keyword evidence="1" id="KW-1133">Transmembrane helix</keyword>
<dbReference type="RefSeq" id="WP_206567925.1">
    <property type="nucleotide sequence ID" value="NZ_JAFKCW010000001.1"/>
</dbReference>
<comment type="caution">
    <text evidence="2">The sequence shown here is derived from an EMBL/GenBank/DDBJ whole genome shotgun (WGS) entry which is preliminary data.</text>
</comment>
<gene>
    <name evidence="2" type="ORF">J0A67_03740</name>
</gene>
<name>A0ABS3BNX7_9BACT</name>
<evidence type="ECO:0000256" key="1">
    <source>
        <dbReference type="SAM" id="Phobius"/>
    </source>
</evidence>
<feature type="transmembrane region" description="Helical" evidence="1">
    <location>
        <begin position="16"/>
        <end position="34"/>
    </location>
</feature>
<evidence type="ECO:0000313" key="2">
    <source>
        <dbReference type="EMBL" id="MBN7799956.1"/>
    </source>
</evidence>
<accession>A0ABS3BNX7</accession>
<evidence type="ECO:0000313" key="3">
    <source>
        <dbReference type="Proteomes" id="UP000664698"/>
    </source>
</evidence>
<dbReference type="EMBL" id="JAFKCW010000001">
    <property type="protein sequence ID" value="MBN7799956.1"/>
    <property type="molecule type" value="Genomic_DNA"/>
</dbReference>
<reference evidence="2 3" key="1">
    <citation type="submission" date="2021-03" db="EMBL/GenBank/DDBJ databases">
        <title>novel species isolated from a fishpond in China.</title>
        <authorList>
            <person name="Lu H."/>
            <person name="Cai Z."/>
        </authorList>
    </citation>
    <scope>NUCLEOTIDE SEQUENCE [LARGE SCALE GENOMIC DNA]</scope>
    <source>
        <strain evidence="2 3">JCM 31546</strain>
    </source>
</reference>
<dbReference type="Proteomes" id="UP000664698">
    <property type="component" value="Unassembled WGS sequence"/>
</dbReference>
<proteinExistence type="predicted"/>
<protein>
    <submittedName>
        <fullName evidence="2">Uncharacterized protein</fullName>
    </submittedName>
</protein>
<keyword evidence="1" id="KW-0812">Transmembrane</keyword>
<sequence length="233" mass="26751">MQHKFYSKSQKQQSRIQLLIGLAAFLVVLFLFMLSWLTGYYFLVVLVLPIVLSLIAPFFDTPSLVKSGSLSYHSLLFLSEKPTDNTIKIHGGTLLDYVFVINRKLNGRQRRDFIVQQYLEGLLNLMEENENKWPKGVKIKGTSYIINERTAQRIGFRPVKTDYLQKLLLTLNYFNVLTSYSIANAKLSFPKLGGTRSFEANLEELLERRELIKDLNGKLKGRIEKSQVAALVN</sequence>
<keyword evidence="3" id="KW-1185">Reference proteome</keyword>
<feature type="transmembrane region" description="Helical" evidence="1">
    <location>
        <begin position="40"/>
        <end position="59"/>
    </location>
</feature>
<keyword evidence="1" id="KW-0472">Membrane</keyword>